<reference evidence="2" key="1">
    <citation type="submission" date="2023-03" db="EMBL/GenBank/DDBJ databases">
        <title>Massive genome expansion in bonnet fungi (Mycena s.s.) driven by repeated elements and novel gene families across ecological guilds.</title>
        <authorList>
            <consortium name="Lawrence Berkeley National Laboratory"/>
            <person name="Harder C.B."/>
            <person name="Miyauchi S."/>
            <person name="Viragh M."/>
            <person name="Kuo A."/>
            <person name="Thoen E."/>
            <person name="Andreopoulos B."/>
            <person name="Lu D."/>
            <person name="Skrede I."/>
            <person name="Drula E."/>
            <person name="Henrissat B."/>
            <person name="Morin E."/>
            <person name="Kohler A."/>
            <person name="Barry K."/>
            <person name="LaButti K."/>
            <person name="Morin E."/>
            <person name="Salamov A."/>
            <person name="Lipzen A."/>
            <person name="Mereny Z."/>
            <person name="Hegedus B."/>
            <person name="Baldrian P."/>
            <person name="Stursova M."/>
            <person name="Weitz H."/>
            <person name="Taylor A."/>
            <person name="Grigoriev I.V."/>
            <person name="Nagy L.G."/>
            <person name="Martin F."/>
            <person name="Kauserud H."/>
        </authorList>
    </citation>
    <scope>NUCLEOTIDE SEQUENCE</scope>
    <source>
        <strain evidence="2">9144</strain>
    </source>
</reference>
<protein>
    <submittedName>
        <fullName evidence="2">Uncharacterized protein</fullName>
    </submittedName>
</protein>
<sequence>MPPVRKPRSPIIRHTPVCLFLSCPSYHQLGRPAPRPIHIASVFGLSQADVDNDAAAWNALANPSGNSSVATSGLGSTTSNDDENAGWGTEIWVPPWGRAPSDGENTENAGWGTENWVPAPWGPAPSDGENTENTGWGWGGLG</sequence>
<name>A0AAD6V089_9AGAR</name>
<organism evidence="2 3">
    <name type="scientific">Mycena pura</name>
    <dbReference type="NCBI Taxonomy" id="153505"/>
    <lineage>
        <taxon>Eukaryota</taxon>
        <taxon>Fungi</taxon>
        <taxon>Dikarya</taxon>
        <taxon>Basidiomycota</taxon>
        <taxon>Agaricomycotina</taxon>
        <taxon>Agaricomycetes</taxon>
        <taxon>Agaricomycetidae</taxon>
        <taxon>Agaricales</taxon>
        <taxon>Marasmiineae</taxon>
        <taxon>Mycenaceae</taxon>
        <taxon>Mycena</taxon>
    </lineage>
</organism>
<feature type="compositionally biased region" description="Polar residues" evidence="1">
    <location>
        <begin position="63"/>
        <end position="79"/>
    </location>
</feature>
<dbReference type="EMBL" id="JARJCW010000071">
    <property type="protein sequence ID" value="KAJ7198724.1"/>
    <property type="molecule type" value="Genomic_DNA"/>
</dbReference>
<dbReference type="AlphaFoldDB" id="A0AAD6V089"/>
<evidence type="ECO:0000256" key="1">
    <source>
        <dbReference type="SAM" id="MobiDB-lite"/>
    </source>
</evidence>
<gene>
    <name evidence="2" type="ORF">GGX14DRAFT_573165</name>
</gene>
<evidence type="ECO:0000313" key="2">
    <source>
        <dbReference type="EMBL" id="KAJ7198724.1"/>
    </source>
</evidence>
<proteinExistence type="predicted"/>
<keyword evidence="3" id="KW-1185">Reference proteome</keyword>
<accession>A0AAD6V089</accession>
<feature type="region of interest" description="Disordered" evidence="1">
    <location>
        <begin position="62"/>
        <end position="142"/>
    </location>
</feature>
<comment type="caution">
    <text evidence="2">The sequence shown here is derived from an EMBL/GenBank/DDBJ whole genome shotgun (WGS) entry which is preliminary data.</text>
</comment>
<dbReference type="Proteomes" id="UP001219525">
    <property type="component" value="Unassembled WGS sequence"/>
</dbReference>
<evidence type="ECO:0000313" key="3">
    <source>
        <dbReference type="Proteomes" id="UP001219525"/>
    </source>
</evidence>